<proteinExistence type="predicted"/>
<evidence type="ECO:0000313" key="2">
    <source>
        <dbReference type="EMBL" id="GGO46649.1"/>
    </source>
</evidence>
<keyword evidence="1" id="KW-0472">Membrane</keyword>
<keyword evidence="1" id="KW-0812">Transmembrane</keyword>
<dbReference type="Proteomes" id="UP000656881">
    <property type="component" value="Unassembled WGS sequence"/>
</dbReference>
<protein>
    <submittedName>
        <fullName evidence="2">ATP/GTP-binding protein</fullName>
    </submittedName>
</protein>
<evidence type="ECO:0000313" key="3">
    <source>
        <dbReference type="Proteomes" id="UP000656881"/>
    </source>
</evidence>
<organism evidence="2 3">
    <name type="scientific">Streptomyces lasiicapitis</name>
    <dbReference type="NCBI Taxonomy" id="1923961"/>
    <lineage>
        <taxon>Bacteria</taxon>
        <taxon>Bacillati</taxon>
        <taxon>Actinomycetota</taxon>
        <taxon>Actinomycetes</taxon>
        <taxon>Kitasatosporales</taxon>
        <taxon>Streptomycetaceae</taxon>
        <taxon>Streptomyces</taxon>
    </lineage>
</organism>
<keyword evidence="3" id="KW-1185">Reference proteome</keyword>
<sequence>MAWGSDSESWARAESVVTKTLLLAVFVLGLVAQFVTPVGDALEGKAYLGGAILSLVGYVLYSELRGLNDALRPTARQEVAASELRQYFGAALGRAAPRIDAIGFTGETVVTELARSLDGLQGAARPEVTVRILVPDFTREMEIPGMLDADGKAVDDPDFRGDLLRQVKGYERGMEVLARRLSHDRRGLLAVEFRVLHISPFVKFCLVDSEHLFDGIYDEVKEEPSRGLPERQVLDLMGYDSLLTHWHIDAGAAAREKIVRRQQLFDTLWRVARPLTPPSS</sequence>
<accession>A0ABQ2M3B4</accession>
<gene>
    <name evidence="2" type="ORF">GCM10012286_38010</name>
</gene>
<keyword evidence="1" id="KW-1133">Transmembrane helix</keyword>
<evidence type="ECO:0000256" key="1">
    <source>
        <dbReference type="SAM" id="Phobius"/>
    </source>
</evidence>
<name>A0ABQ2M3B4_9ACTN</name>
<dbReference type="EMBL" id="BMNG01000008">
    <property type="protein sequence ID" value="GGO46649.1"/>
    <property type="molecule type" value="Genomic_DNA"/>
</dbReference>
<comment type="caution">
    <text evidence="2">The sequence shown here is derived from an EMBL/GenBank/DDBJ whole genome shotgun (WGS) entry which is preliminary data.</text>
</comment>
<reference evidence="3" key="1">
    <citation type="journal article" date="2019" name="Int. J. Syst. Evol. Microbiol.">
        <title>The Global Catalogue of Microorganisms (GCM) 10K type strain sequencing project: providing services to taxonomists for standard genome sequencing and annotation.</title>
        <authorList>
            <consortium name="The Broad Institute Genomics Platform"/>
            <consortium name="The Broad Institute Genome Sequencing Center for Infectious Disease"/>
            <person name="Wu L."/>
            <person name="Ma J."/>
        </authorList>
    </citation>
    <scope>NUCLEOTIDE SEQUENCE [LARGE SCALE GENOMIC DNA]</scope>
    <source>
        <strain evidence="3">CGMCC 4.7349</strain>
    </source>
</reference>
<feature type="transmembrane region" description="Helical" evidence="1">
    <location>
        <begin position="21"/>
        <end position="38"/>
    </location>
</feature>